<dbReference type="NCBIfam" id="TIGR04223">
    <property type="entry name" value="quorum_AgrD"/>
    <property type="match status" value="1"/>
</dbReference>
<dbReference type="Proteomes" id="UP000027936">
    <property type="component" value="Unassembled WGS sequence"/>
</dbReference>
<dbReference type="RefSeq" id="WP_081847257.1">
    <property type="nucleotide sequence ID" value="NZ_JJRY01000013.1"/>
</dbReference>
<gene>
    <name evidence="1" type="ORF">M670_03152</name>
</gene>
<sequence>MNNYRSTKSLLIKKLSNLVVTFSGIAIIQGCTFFLHEEELPEILKNEHPFK</sequence>
<evidence type="ECO:0000313" key="1">
    <source>
        <dbReference type="EMBL" id="KEF37573.1"/>
    </source>
</evidence>
<dbReference type="OrthoDB" id="2973712at2"/>
<dbReference type="PROSITE" id="PS51257">
    <property type="entry name" value="PROKAR_LIPOPROTEIN"/>
    <property type="match status" value="1"/>
</dbReference>
<evidence type="ECO:0000313" key="2">
    <source>
        <dbReference type="Proteomes" id="UP000027936"/>
    </source>
</evidence>
<protein>
    <submittedName>
        <fullName evidence="1">Cyclic lactone autoinducer peptide</fullName>
    </submittedName>
</protein>
<dbReference type="AlphaFoldDB" id="A0A072NKY6"/>
<reference evidence="1 2" key="1">
    <citation type="submission" date="2014-04" db="EMBL/GenBank/DDBJ databases">
        <title>Draft genome sequence of Bacillus azotoformans MEV2011, a (co-) denitrifying strain unable to grow in the presence of oxygen.</title>
        <authorList>
            <person name="Nielsen M."/>
            <person name="Schreiber L."/>
            <person name="Finster K."/>
            <person name="Schramm A."/>
        </authorList>
    </citation>
    <scope>NUCLEOTIDE SEQUENCE [LARGE SCALE GENOMIC DNA]</scope>
    <source>
        <strain evidence="1 2">MEV2011</strain>
    </source>
</reference>
<dbReference type="PATRIC" id="fig|1348973.3.peg.3032"/>
<organism evidence="1 2">
    <name type="scientific">Schinkia azotoformans MEV2011</name>
    <dbReference type="NCBI Taxonomy" id="1348973"/>
    <lineage>
        <taxon>Bacteria</taxon>
        <taxon>Bacillati</taxon>
        <taxon>Bacillota</taxon>
        <taxon>Bacilli</taxon>
        <taxon>Bacillales</taxon>
        <taxon>Bacillaceae</taxon>
        <taxon>Calidifontibacillus/Schinkia group</taxon>
        <taxon>Schinkia</taxon>
    </lineage>
</organism>
<dbReference type="InterPro" id="IPR009229">
    <property type="entry name" value="AgrD"/>
</dbReference>
<dbReference type="EMBL" id="JJRY01000013">
    <property type="protein sequence ID" value="KEF37573.1"/>
    <property type="molecule type" value="Genomic_DNA"/>
</dbReference>
<name>A0A072NKY6_SCHAZ</name>
<proteinExistence type="predicted"/>
<comment type="caution">
    <text evidence="1">The sequence shown here is derived from an EMBL/GenBank/DDBJ whole genome shotgun (WGS) entry which is preliminary data.</text>
</comment>
<accession>A0A072NKY6</accession>